<dbReference type="EMBL" id="JAPDGR010000140">
    <property type="protein sequence ID" value="KAJ2995275.1"/>
    <property type="molecule type" value="Genomic_DNA"/>
</dbReference>
<name>A0ACC1PMI4_9PEZI</name>
<sequence>MWSTAATAGSHDPSSSHHNGLTSMASPSGHEGHGSSEKQKKKSSKKDKKKDKKKRQDEALLGIGAQFTSGSFTSSEGCREPLRKSKLPPSPADSNSHDGSGGDVDGHKNEGSASDIALDRATFDEIVTIVSDCSRSVAPRENLTFYLQRGQRSYSELLDVLEDSGVRDYFEGLRSRWNAYSGRLTLILMTDPLRECFKVKLDVAIQNGLDQLTNEYPTIAHMVKDIHPSGHIHVSTEDAKVKRSPDGQFCYNGFVYPPLVYEIAHSESEKDLHEAFREYLGQWPNALGAVVGFKFDYNHKRSPDFAYTASVCLWTATVTDDTLDCRVAQKAVFRLRGQAQAGSLALPFELFIPPHQRHTIPDDAANASVSVDFQSLNKWAALAEYRQGFKGAKAPEEVRAVKRTRFTAEDGSVTITEGPPVPKRRRRSLASGVGMRTRSRALGREAMD</sequence>
<keyword evidence="2" id="KW-1185">Reference proteome</keyword>
<reference evidence="1" key="1">
    <citation type="submission" date="2022-10" db="EMBL/GenBank/DDBJ databases">
        <title>Genome Sequence of Xylaria curta.</title>
        <authorList>
            <person name="Buettner E."/>
        </authorList>
    </citation>
    <scope>NUCLEOTIDE SEQUENCE</scope>
    <source>
        <strain evidence="1">Babe10</strain>
    </source>
</reference>
<dbReference type="Proteomes" id="UP001143856">
    <property type="component" value="Unassembled WGS sequence"/>
</dbReference>
<accession>A0ACC1PMI4</accession>
<evidence type="ECO:0000313" key="2">
    <source>
        <dbReference type="Proteomes" id="UP001143856"/>
    </source>
</evidence>
<organism evidence="1 2">
    <name type="scientific">Xylaria curta</name>
    <dbReference type="NCBI Taxonomy" id="42375"/>
    <lineage>
        <taxon>Eukaryota</taxon>
        <taxon>Fungi</taxon>
        <taxon>Dikarya</taxon>
        <taxon>Ascomycota</taxon>
        <taxon>Pezizomycotina</taxon>
        <taxon>Sordariomycetes</taxon>
        <taxon>Xylariomycetidae</taxon>
        <taxon>Xylariales</taxon>
        <taxon>Xylariaceae</taxon>
        <taxon>Xylaria</taxon>
    </lineage>
</organism>
<comment type="caution">
    <text evidence="1">The sequence shown here is derived from an EMBL/GenBank/DDBJ whole genome shotgun (WGS) entry which is preliminary data.</text>
</comment>
<proteinExistence type="predicted"/>
<protein>
    <submittedName>
        <fullName evidence="1">Uncharacterized protein</fullName>
    </submittedName>
</protein>
<gene>
    <name evidence="1" type="ORF">NUW58_g1321</name>
</gene>
<evidence type="ECO:0000313" key="1">
    <source>
        <dbReference type="EMBL" id="KAJ2995275.1"/>
    </source>
</evidence>